<dbReference type="InterPro" id="IPR015422">
    <property type="entry name" value="PyrdxlP-dep_Trfase_small"/>
</dbReference>
<accession>A0A8J4EAV8</accession>
<dbReference type="Gene3D" id="3.90.1150.10">
    <property type="entry name" value="Aspartate Aminotransferase, domain 1"/>
    <property type="match status" value="1"/>
</dbReference>
<dbReference type="AlphaFoldDB" id="A0A8J4EAV8"/>
<evidence type="ECO:0000313" key="4">
    <source>
        <dbReference type="EMBL" id="GIJ65172.1"/>
    </source>
</evidence>
<feature type="region of interest" description="Disordered" evidence="2">
    <location>
        <begin position="305"/>
        <end position="357"/>
    </location>
</feature>
<reference evidence="4" key="1">
    <citation type="submission" date="2021-01" db="EMBL/GenBank/DDBJ databases">
        <title>Whole genome shotgun sequence of Virgisporangium ochraceum NBRC 16418.</title>
        <authorList>
            <person name="Komaki H."/>
            <person name="Tamura T."/>
        </authorList>
    </citation>
    <scope>NUCLEOTIDE SEQUENCE</scope>
    <source>
        <strain evidence="4">NBRC 16418</strain>
    </source>
</reference>
<sequence>MLTVTPPEPVPGARLLFSLDPAVSHLNHGSFGAVPVPVQRAQQRLRDEMEANPVRFFAGGALDDRVTAARRHLATFVGLDPDGCAVIPNATTGVSIVLGSLDLARGDEILTTDHRYGAVAMAIERACRETGALVREVPIRLDATDDDVVAALRAAMSGRTRLVALDLITSPTARLMPVAAVHAALRGTGVPMFVDAAHAPGVISNPAPAEFWVGNLHKWAYAPRGTALLHVAARWRGRVRTPVVSWREAEGFPGSLEFSGVTDPTAWLAAPVGTYVLRTLGLDRVRHHNAALAAYAQATVGAALGHTPDSLPTPTGPPTGTAPTGTAPTSTGTRGRPASGTPGSPAEGTPGSGALPMRIVPLPAGIASTPDDAMLLRRRIADELQTEVQVSSWRNRGFLRLSANIYNLADEYDRLAERLPAFLKSL</sequence>
<dbReference type="Proteomes" id="UP000635606">
    <property type="component" value="Unassembled WGS sequence"/>
</dbReference>
<dbReference type="InterPro" id="IPR015421">
    <property type="entry name" value="PyrdxlP-dep_Trfase_major"/>
</dbReference>
<dbReference type="SUPFAM" id="SSF53383">
    <property type="entry name" value="PLP-dependent transferases"/>
    <property type="match status" value="1"/>
</dbReference>
<dbReference type="PANTHER" id="PTHR43092:SF2">
    <property type="entry name" value="HERCYNYLCYSTEINE SULFOXIDE LYASE"/>
    <property type="match status" value="1"/>
</dbReference>
<name>A0A8J4EAV8_9ACTN</name>
<dbReference type="InterPro" id="IPR000192">
    <property type="entry name" value="Aminotrans_V_dom"/>
</dbReference>
<feature type="compositionally biased region" description="Low complexity" evidence="2">
    <location>
        <begin position="318"/>
        <end position="337"/>
    </location>
</feature>
<evidence type="ECO:0000313" key="5">
    <source>
        <dbReference type="Proteomes" id="UP000635606"/>
    </source>
</evidence>
<dbReference type="Gene3D" id="3.40.640.10">
    <property type="entry name" value="Type I PLP-dependent aspartate aminotransferase-like (Major domain)"/>
    <property type="match status" value="1"/>
</dbReference>
<evidence type="ECO:0000259" key="3">
    <source>
        <dbReference type="Pfam" id="PF00266"/>
    </source>
</evidence>
<feature type="domain" description="Aminotransferase class V" evidence="3">
    <location>
        <begin position="59"/>
        <end position="299"/>
    </location>
</feature>
<keyword evidence="1" id="KW-0663">Pyridoxal phosphate</keyword>
<dbReference type="InterPro" id="IPR015424">
    <property type="entry name" value="PyrdxlP-dep_Trfase"/>
</dbReference>
<evidence type="ECO:0000256" key="1">
    <source>
        <dbReference type="ARBA" id="ARBA00022898"/>
    </source>
</evidence>
<proteinExistence type="predicted"/>
<comment type="caution">
    <text evidence="4">The sequence shown here is derived from an EMBL/GenBank/DDBJ whole genome shotgun (WGS) entry which is preliminary data.</text>
</comment>
<evidence type="ECO:0000256" key="2">
    <source>
        <dbReference type="SAM" id="MobiDB-lite"/>
    </source>
</evidence>
<organism evidence="4 5">
    <name type="scientific">Virgisporangium ochraceum</name>
    <dbReference type="NCBI Taxonomy" id="65505"/>
    <lineage>
        <taxon>Bacteria</taxon>
        <taxon>Bacillati</taxon>
        <taxon>Actinomycetota</taxon>
        <taxon>Actinomycetes</taxon>
        <taxon>Micromonosporales</taxon>
        <taxon>Micromonosporaceae</taxon>
        <taxon>Virgisporangium</taxon>
    </lineage>
</organism>
<dbReference type="PANTHER" id="PTHR43092">
    <property type="entry name" value="L-CYSTEINE DESULFHYDRASE"/>
    <property type="match status" value="1"/>
</dbReference>
<protein>
    <submittedName>
        <fullName evidence="4">Isopenicillin-N epimerase</fullName>
    </submittedName>
</protein>
<dbReference type="EMBL" id="BOPH01000001">
    <property type="protein sequence ID" value="GIJ65172.1"/>
    <property type="molecule type" value="Genomic_DNA"/>
</dbReference>
<keyword evidence="5" id="KW-1185">Reference proteome</keyword>
<dbReference type="RefSeq" id="WP_307781549.1">
    <property type="nucleotide sequence ID" value="NZ_BOPH01000001.1"/>
</dbReference>
<gene>
    <name evidence="4" type="primary">nifS</name>
    <name evidence="4" type="ORF">Voc01_000890</name>
</gene>
<dbReference type="Pfam" id="PF00266">
    <property type="entry name" value="Aminotran_5"/>
    <property type="match status" value="1"/>
</dbReference>